<evidence type="ECO:0000313" key="2">
    <source>
        <dbReference type="EMBL" id="KAH0540989.1"/>
    </source>
</evidence>
<name>A0AAV7I4W5_COTGL</name>
<evidence type="ECO:0000313" key="3">
    <source>
        <dbReference type="Proteomes" id="UP000826195"/>
    </source>
</evidence>
<feature type="non-terminal residue" evidence="2">
    <location>
        <position position="70"/>
    </location>
</feature>
<dbReference type="EMBL" id="JAHXZJ010002609">
    <property type="protein sequence ID" value="KAH0540989.1"/>
    <property type="molecule type" value="Genomic_DNA"/>
</dbReference>
<feature type="region of interest" description="Disordered" evidence="1">
    <location>
        <begin position="1"/>
        <end position="20"/>
    </location>
</feature>
<accession>A0AAV7I4W5</accession>
<proteinExistence type="predicted"/>
<dbReference type="Proteomes" id="UP000826195">
    <property type="component" value="Unassembled WGS sequence"/>
</dbReference>
<gene>
    <name evidence="2" type="ORF">KQX54_020746</name>
</gene>
<evidence type="ECO:0000256" key="1">
    <source>
        <dbReference type="SAM" id="MobiDB-lite"/>
    </source>
</evidence>
<organism evidence="2 3">
    <name type="scientific">Cotesia glomerata</name>
    <name type="common">Lepidopteran parasitic wasp</name>
    <name type="synonym">Apanteles glomeratus</name>
    <dbReference type="NCBI Taxonomy" id="32391"/>
    <lineage>
        <taxon>Eukaryota</taxon>
        <taxon>Metazoa</taxon>
        <taxon>Ecdysozoa</taxon>
        <taxon>Arthropoda</taxon>
        <taxon>Hexapoda</taxon>
        <taxon>Insecta</taxon>
        <taxon>Pterygota</taxon>
        <taxon>Neoptera</taxon>
        <taxon>Endopterygota</taxon>
        <taxon>Hymenoptera</taxon>
        <taxon>Apocrita</taxon>
        <taxon>Ichneumonoidea</taxon>
        <taxon>Braconidae</taxon>
        <taxon>Microgastrinae</taxon>
        <taxon>Cotesia</taxon>
    </lineage>
</organism>
<dbReference type="AlphaFoldDB" id="A0AAV7I4W5"/>
<comment type="caution">
    <text evidence="2">The sequence shown here is derived from an EMBL/GenBank/DDBJ whole genome shotgun (WGS) entry which is preliminary data.</text>
</comment>
<reference evidence="2 3" key="1">
    <citation type="journal article" date="2021" name="J. Hered.">
        <title>A chromosome-level genome assembly of the parasitoid wasp, Cotesia glomerata (Hymenoptera: Braconidae).</title>
        <authorList>
            <person name="Pinto B.J."/>
            <person name="Weis J.J."/>
            <person name="Gamble T."/>
            <person name="Ode P.J."/>
            <person name="Paul R."/>
            <person name="Zaspel J.M."/>
        </authorList>
    </citation>
    <scope>NUCLEOTIDE SEQUENCE [LARGE SCALE GENOMIC DNA]</scope>
    <source>
        <strain evidence="2">CgM1</strain>
    </source>
</reference>
<keyword evidence="3" id="KW-1185">Reference proteome</keyword>
<protein>
    <submittedName>
        <fullName evidence="2">Uncharacterized protein</fullName>
    </submittedName>
</protein>
<sequence>MHILDGGALKQLQDSPRRSAEAVLRTRLTSRSLVHSRRGHCGPCLCSCGGSTWRPQGNWSRPHRRIASHD</sequence>